<dbReference type="Gene3D" id="1.25.40.10">
    <property type="entry name" value="Tetratricopeptide repeat domain"/>
    <property type="match status" value="1"/>
</dbReference>
<evidence type="ECO:0000313" key="1">
    <source>
        <dbReference type="EMBL" id="OIJ98589.1"/>
    </source>
</evidence>
<sequence length="449" mass="48638">MAARNRTPNPALNTLLEQARWTRTQLAQQVNRLGPQAGLHLTYDRTAVAHWIAGTPPKPDVRPLILEALSARLGRPVTHEEAGLQPAVSGDGSQAVDTVEELIDLGRADMDPSRRGVLAATVFSAALSVPLFQQNAQAAESPVTPSKATTRIGASQVASVRSMTDRIADILDEFGAGHARPMAAAFLVNTVGPWLRAHASEPVKRDMLAAASDLTYLTGWMAMYEKVHGLGQTYYGKALKLAAEASDHVTYCRTLRGMSLQASNLGHGRMALELADSAAEAAPSAGPRLVAFLRGQQAHGASMVGDRRQAHIRLREAETALGKADNRRDAIGGYDQTAYLFHVSHVLMEEGDLSGSIEALKQSIRFQPAQERQGRVHAYAVLAQRQLRYGHLDAACQSWSRFLDEYESVSSVRGDDHFATLRTDLAPYSKARAVRELSSRVREVAAAKA</sequence>
<name>A0A1S2PXM7_9ACTN</name>
<keyword evidence="2" id="KW-1185">Reference proteome</keyword>
<protein>
    <recommendedName>
        <fullName evidence="3">Transcriptional regulator</fullName>
    </recommendedName>
</protein>
<dbReference type="OrthoDB" id="3213425at2"/>
<dbReference type="SUPFAM" id="SSF48452">
    <property type="entry name" value="TPR-like"/>
    <property type="match status" value="1"/>
</dbReference>
<dbReference type="InterPro" id="IPR011990">
    <property type="entry name" value="TPR-like_helical_dom_sf"/>
</dbReference>
<proteinExistence type="predicted"/>
<gene>
    <name evidence="1" type="ORF">BIV24_05635</name>
</gene>
<comment type="caution">
    <text evidence="1">The sequence shown here is derived from an EMBL/GenBank/DDBJ whole genome shotgun (WGS) entry which is preliminary data.</text>
</comment>
<organism evidence="1 2">
    <name type="scientific">Streptomyces colonosanans</name>
    <dbReference type="NCBI Taxonomy" id="1428652"/>
    <lineage>
        <taxon>Bacteria</taxon>
        <taxon>Bacillati</taxon>
        <taxon>Actinomycetota</taxon>
        <taxon>Actinomycetes</taxon>
        <taxon>Kitasatosporales</taxon>
        <taxon>Streptomycetaceae</taxon>
        <taxon>Streptomyces</taxon>
    </lineage>
</organism>
<dbReference type="EMBL" id="MLYP01000012">
    <property type="protein sequence ID" value="OIJ98589.1"/>
    <property type="molecule type" value="Genomic_DNA"/>
</dbReference>
<evidence type="ECO:0000313" key="2">
    <source>
        <dbReference type="Proteomes" id="UP000179935"/>
    </source>
</evidence>
<dbReference type="STRING" id="1428652.BIV24_05635"/>
<dbReference type="AlphaFoldDB" id="A0A1S2PXM7"/>
<dbReference type="RefSeq" id="WP_071365041.1">
    <property type="nucleotide sequence ID" value="NZ_MLYP01000012.1"/>
</dbReference>
<reference evidence="1 2" key="1">
    <citation type="submission" date="2016-10" db="EMBL/GenBank/DDBJ databases">
        <title>Genome sequence of Streptomyces sp. MUSC 93.</title>
        <authorList>
            <person name="Lee L.-H."/>
            <person name="Ser H.-L."/>
            <person name="Law J.W.-F."/>
        </authorList>
    </citation>
    <scope>NUCLEOTIDE SEQUENCE [LARGE SCALE GENOMIC DNA]</scope>
    <source>
        <strain evidence="1 2">MUSC 93</strain>
    </source>
</reference>
<dbReference type="Proteomes" id="UP000179935">
    <property type="component" value="Unassembled WGS sequence"/>
</dbReference>
<evidence type="ECO:0008006" key="3">
    <source>
        <dbReference type="Google" id="ProtNLM"/>
    </source>
</evidence>
<accession>A0A1S2PXM7</accession>